<feature type="coiled-coil region" evidence="1">
    <location>
        <begin position="167"/>
        <end position="194"/>
    </location>
</feature>
<reference evidence="2" key="1">
    <citation type="submission" date="2021-01" db="EMBL/GenBank/DDBJ databases">
        <authorList>
            <person name="Corre E."/>
            <person name="Pelletier E."/>
            <person name="Niang G."/>
            <person name="Scheremetjew M."/>
            <person name="Finn R."/>
            <person name="Kale V."/>
            <person name="Holt S."/>
            <person name="Cochrane G."/>
            <person name="Meng A."/>
            <person name="Brown T."/>
            <person name="Cohen L."/>
        </authorList>
    </citation>
    <scope>NUCLEOTIDE SEQUENCE</scope>
    <source>
        <strain evidence="2">CCMP1510</strain>
    </source>
</reference>
<protein>
    <submittedName>
        <fullName evidence="2">Uncharacterized protein</fullName>
    </submittedName>
</protein>
<evidence type="ECO:0000313" key="2">
    <source>
        <dbReference type="EMBL" id="CAE0367133.1"/>
    </source>
</evidence>
<keyword evidence="1" id="KW-0175">Coiled coil</keyword>
<dbReference type="EMBL" id="HBIJ01011550">
    <property type="protein sequence ID" value="CAE0367133.1"/>
    <property type="molecule type" value="Transcribed_RNA"/>
</dbReference>
<accession>A0A7S3NMJ5</accession>
<organism evidence="2">
    <name type="scientific">Aureoumbra lagunensis</name>
    <dbReference type="NCBI Taxonomy" id="44058"/>
    <lineage>
        <taxon>Eukaryota</taxon>
        <taxon>Sar</taxon>
        <taxon>Stramenopiles</taxon>
        <taxon>Ochrophyta</taxon>
        <taxon>Pelagophyceae</taxon>
        <taxon>Pelagomonadales</taxon>
        <taxon>Aureoumbra</taxon>
    </lineage>
</organism>
<gene>
    <name evidence="2" type="ORF">ALAG00032_LOCUS7882</name>
</gene>
<dbReference type="AlphaFoldDB" id="A0A7S3NMJ5"/>
<proteinExistence type="predicted"/>
<evidence type="ECO:0000256" key="1">
    <source>
        <dbReference type="SAM" id="Coils"/>
    </source>
</evidence>
<sequence>MMSEKNSVVTCESFLDELENEVQSLILSERKPRFENINELEQLRLMIKARDATIIELRRACEEACEEAEHYARTVMRVTKREQKELEEAQLRIAQHEERADGANVRARESHDLCQRQEKLATRLEEEIVLSKRKISELEAMYSREKRFREQIETEALEEQKLSDARLQKLRNDLRIVLDEALKLRGELEEYKEKEAIRMMHFEHKLRSQFEEEKQALLFSIKSSNHNLNQSAQSTLTKAQARIEFLENELRIATSSAEEKSNNHEKIATLERKLELITSERDQARTQFNDALAHAENEARKARLAIQKQRFLESQQVDIEQRELALRNAIDDHARIVEQYHLTSEHSASVAARDNGYQRSTIQHPYQQHARKTWLGLDDDELSPITFSALVLPCVSVSTTTTNDVDTATATTMITKTMTTN</sequence>
<name>A0A7S3NMJ5_9STRA</name>
<feature type="coiled-coil region" evidence="1">
    <location>
        <begin position="229"/>
        <end position="287"/>
    </location>
</feature>
<feature type="coiled-coil region" evidence="1">
    <location>
        <begin position="79"/>
        <end position="141"/>
    </location>
</feature>